<feature type="region of interest" description="Disordered" evidence="1">
    <location>
        <begin position="40"/>
        <end position="133"/>
    </location>
</feature>
<proteinExistence type="predicted"/>
<feature type="compositionally biased region" description="Basic and acidic residues" evidence="1">
    <location>
        <begin position="81"/>
        <end position="91"/>
    </location>
</feature>
<dbReference type="Proteomes" id="UP000801428">
    <property type="component" value="Unassembled WGS sequence"/>
</dbReference>
<dbReference type="OrthoDB" id="3598281at2759"/>
<reference evidence="2" key="1">
    <citation type="submission" date="2019-04" db="EMBL/GenBank/DDBJ databases">
        <title>Sequencing of skin fungus with MAO and IRED activity.</title>
        <authorList>
            <person name="Marsaioli A.J."/>
            <person name="Bonatto J.M.C."/>
            <person name="Reis Junior O."/>
        </authorList>
    </citation>
    <scope>NUCLEOTIDE SEQUENCE</scope>
    <source>
        <strain evidence="2">30M1</strain>
    </source>
</reference>
<evidence type="ECO:0000313" key="3">
    <source>
        <dbReference type="Proteomes" id="UP000801428"/>
    </source>
</evidence>
<sequence length="133" mass="14631">MKADYMRVLGGVEVRQGAVMSREERHLRGEIMEKLRDVDSHFESISKGEITPADEGTDARRKSPATDGTESIAFESAPESVHQDTVGHEGDSAMQESIMRDQNDSSIVDTSPATRKHSKLPTPFSREGSDAEL</sequence>
<feature type="compositionally biased region" description="Polar residues" evidence="1">
    <location>
        <begin position="104"/>
        <end position="113"/>
    </location>
</feature>
<accession>A0A9P4TEE7</accession>
<protein>
    <submittedName>
        <fullName evidence="2">Uncharacterized protein</fullName>
    </submittedName>
</protein>
<evidence type="ECO:0000256" key="1">
    <source>
        <dbReference type="SAM" id="MobiDB-lite"/>
    </source>
</evidence>
<gene>
    <name evidence="2" type="ORF">E8E13_003212</name>
</gene>
<organism evidence="2 3">
    <name type="scientific">Curvularia kusanoi</name>
    <name type="common">Cochliobolus kusanoi</name>
    <dbReference type="NCBI Taxonomy" id="90978"/>
    <lineage>
        <taxon>Eukaryota</taxon>
        <taxon>Fungi</taxon>
        <taxon>Dikarya</taxon>
        <taxon>Ascomycota</taxon>
        <taxon>Pezizomycotina</taxon>
        <taxon>Dothideomycetes</taxon>
        <taxon>Pleosporomycetidae</taxon>
        <taxon>Pleosporales</taxon>
        <taxon>Pleosporineae</taxon>
        <taxon>Pleosporaceae</taxon>
        <taxon>Curvularia</taxon>
    </lineage>
</organism>
<keyword evidence="3" id="KW-1185">Reference proteome</keyword>
<dbReference type="EMBL" id="SWKU01000010">
    <property type="protein sequence ID" value="KAF3002928.1"/>
    <property type="molecule type" value="Genomic_DNA"/>
</dbReference>
<comment type="caution">
    <text evidence="2">The sequence shown here is derived from an EMBL/GenBank/DDBJ whole genome shotgun (WGS) entry which is preliminary data.</text>
</comment>
<evidence type="ECO:0000313" key="2">
    <source>
        <dbReference type="EMBL" id="KAF3002928.1"/>
    </source>
</evidence>
<dbReference type="AlphaFoldDB" id="A0A9P4TEE7"/>
<name>A0A9P4TEE7_CURKU</name>